<dbReference type="RefSeq" id="WP_150078823.1">
    <property type="nucleotide sequence ID" value="NZ_VWOX01000015.1"/>
</dbReference>
<feature type="compositionally biased region" description="Low complexity" evidence="1">
    <location>
        <begin position="58"/>
        <end position="75"/>
    </location>
</feature>
<gene>
    <name evidence="2" type="ORF">FYK55_22195</name>
</gene>
<keyword evidence="3" id="KW-1185">Reference proteome</keyword>
<evidence type="ECO:0008006" key="4">
    <source>
        <dbReference type="Google" id="ProtNLM"/>
    </source>
</evidence>
<evidence type="ECO:0000256" key="1">
    <source>
        <dbReference type="SAM" id="MobiDB-lite"/>
    </source>
</evidence>
<dbReference type="EMBL" id="VWOX01000015">
    <property type="protein sequence ID" value="KAA5540030.1"/>
    <property type="molecule type" value="Genomic_DNA"/>
</dbReference>
<organism evidence="2 3">
    <name type="scientific">Roseiconus nitratireducens</name>
    <dbReference type="NCBI Taxonomy" id="2605748"/>
    <lineage>
        <taxon>Bacteria</taxon>
        <taxon>Pseudomonadati</taxon>
        <taxon>Planctomycetota</taxon>
        <taxon>Planctomycetia</taxon>
        <taxon>Pirellulales</taxon>
        <taxon>Pirellulaceae</taxon>
        <taxon>Roseiconus</taxon>
    </lineage>
</organism>
<evidence type="ECO:0000313" key="3">
    <source>
        <dbReference type="Proteomes" id="UP000324479"/>
    </source>
</evidence>
<protein>
    <recommendedName>
        <fullName evidence="4">DUF1549 domain-containing protein</fullName>
    </recommendedName>
</protein>
<sequence length="680" mass="73172">MTSFPKRETSNQPGDADPMIDALLAEFLPSDPNQRRPPPDLSRQIMTQLEAISESHRTASTRSASAGKSTRTSAPRPAPAEKPAPASISAGSRPAVARIATLIVSIAACLAVAVWLAGNDSATPSDDSEPLLAGGPSDPAVAPQPEPEIPTNDLIADSGEVGADEEPAPEQPRKRIKGIPLNDPNVAVSPQRSGLDLIAVDPNDHPNMLELVPLDASVARLQAATNRYWTTLGIEPTAEAPPSQVAERISDRLGVSLSEDRLNDPTHIQSQLAKSDQAAEIAKRWLATVTETPLTVFEGEQYGGLVGEVAEGFSGSETLQTKLVSLIDGSNPHSNDWYRAVGRGGPERIARRLARVSMNADMRCVRCHDSMIGRAGTQDDYWSFVALVRNSIERGENGWTVKDEPSQASTFFELPDGRQRMAHAGVSERFLPGPSAGQTDLKSWAAALGNSDQLADSIVDSLWELVHGRPLSPNPVDAFAPPMNASLQELHDQLSDDLRASRFDVTRTLALILSSPTVRRTVPEALLAENLLTTTDQQRAEALERVNAFAAAVDTPDSSRRQRIELALRRTGGKLQDDGTGSLLAQPMLKDSASGTPGSLSSDAAPSFQQLLSTDFPGNDAELPVSWLRSINDYDDQVQHLVYLSGGEKVTDDIASIAKQLRESGSRESALSRLWWILRK</sequence>
<evidence type="ECO:0000313" key="2">
    <source>
        <dbReference type="EMBL" id="KAA5540030.1"/>
    </source>
</evidence>
<feature type="region of interest" description="Disordered" evidence="1">
    <location>
        <begin position="1"/>
        <end position="92"/>
    </location>
</feature>
<reference evidence="2 3" key="1">
    <citation type="submission" date="2019-08" db="EMBL/GenBank/DDBJ databases">
        <authorList>
            <person name="Dhanesh K."/>
            <person name="Kumar G."/>
            <person name="Sasikala C."/>
            <person name="Venkata Ramana C."/>
        </authorList>
    </citation>
    <scope>NUCLEOTIDE SEQUENCE [LARGE SCALE GENOMIC DNA]</scope>
    <source>
        <strain evidence="2 3">JC645</strain>
    </source>
</reference>
<name>A0A5M6D029_9BACT</name>
<proteinExistence type="predicted"/>
<accession>A0A5M6D029</accession>
<feature type="region of interest" description="Disordered" evidence="1">
    <location>
        <begin position="122"/>
        <end position="187"/>
    </location>
</feature>
<comment type="caution">
    <text evidence="2">The sequence shown here is derived from an EMBL/GenBank/DDBJ whole genome shotgun (WGS) entry which is preliminary data.</text>
</comment>
<dbReference type="AlphaFoldDB" id="A0A5M6D029"/>
<dbReference type="Proteomes" id="UP000324479">
    <property type="component" value="Unassembled WGS sequence"/>
</dbReference>